<evidence type="ECO:0000256" key="1">
    <source>
        <dbReference type="ARBA" id="ARBA00001933"/>
    </source>
</evidence>
<accession>A0A0D8I878</accession>
<evidence type="ECO:0000313" key="12">
    <source>
        <dbReference type="EMBL" id="AKL94615.1"/>
    </source>
</evidence>
<dbReference type="InterPro" id="IPR015424">
    <property type="entry name" value="PyrdxlP-dep_Trfase"/>
</dbReference>
<comment type="subunit">
    <text evidence="4">Homodimer.</text>
</comment>
<dbReference type="InterPro" id="IPR015421">
    <property type="entry name" value="PyrdxlP-dep_Trfase_major"/>
</dbReference>
<dbReference type="PATRIC" id="fig|84022.5.peg.914"/>
<dbReference type="Proteomes" id="UP000035704">
    <property type="component" value="Chromosome"/>
</dbReference>
<dbReference type="InterPro" id="IPR051446">
    <property type="entry name" value="HTH_trans_reg/aminotransferase"/>
</dbReference>
<protein>
    <submittedName>
        <fullName evidence="12">Transcriptional regulator GntR family</fullName>
    </submittedName>
</protein>
<dbReference type="PANTHER" id="PTHR46577:SF1">
    <property type="entry name" value="HTH-TYPE TRANSCRIPTIONAL REGULATORY PROTEIN GABR"/>
    <property type="match status" value="1"/>
</dbReference>
<keyword evidence="8" id="KW-0805">Transcription regulation</keyword>
<dbReference type="AlphaFoldDB" id="A0A0D8I878"/>
<dbReference type="PANTHER" id="PTHR46577">
    <property type="entry name" value="HTH-TYPE TRANSCRIPTIONAL REGULATORY PROTEIN GABR"/>
    <property type="match status" value="1"/>
</dbReference>
<dbReference type="STRING" id="84022.CACET_c11500"/>
<dbReference type="GO" id="GO:0003700">
    <property type="term" value="F:DNA-binding transcription factor activity"/>
    <property type="evidence" value="ECO:0007669"/>
    <property type="project" value="InterPro"/>
</dbReference>
<dbReference type="GO" id="GO:0003677">
    <property type="term" value="F:DNA binding"/>
    <property type="evidence" value="ECO:0007669"/>
    <property type="project" value="UniProtKB-KW"/>
</dbReference>
<evidence type="ECO:0000256" key="2">
    <source>
        <dbReference type="ARBA" id="ARBA00005384"/>
    </source>
</evidence>
<keyword evidence="13" id="KW-1185">Reference proteome</keyword>
<dbReference type="InterPro" id="IPR004839">
    <property type="entry name" value="Aminotransferase_I/II_large"/>
</dbReference>
<dbReference type="SUPFAM" id="SSF53383">
    <property type="entry name" value="PLP-dependent transferases"/>
    <property type="match status" value="1"/>
</dbReference>
<evidence type="ECO:0000256" key="3">
    <source>
        <dbReference type="ARBA" id="ARBA00007441"/>
    </source>
</evidence>
<evidence type="ECO:0000256" key="6">
    <source>
        <dbReference type="ARBA" id="ARBA00022679"/>
    </source>
</evidence>
<keyword evidence="7" id="KW-0663">Pyridoxal phosphate</keyword>
<proteinExistence type="inferred from homology"/>
<organism evidence="12 13">
    <name type="scientific">Clostridium aceticum</name>
    <dbReference type="NCBI Taxonomy" id="84022"/>
    <lineage>
        <taxon>Bacteria</taxon>
        <taxon>Bacillati</taxon>
        <taxon>Bacillota</taxon>
        <taxon>Clostridia</taxon>
        <taxon>Eubacteriales</taxon>
        <taxon>Clostridiaceae</taxon>
        <taxon>Clostridium</taxon>
    </lineage>
</organism>
<dbReference type="Gene3D" id="1.10.10.10">
    <property type="entry name" value="Winged helix-like DNA-binding domain superfamily/Winged helix DNA-binding domain"/>
    <property type="match status" value="1"/>
</dbReference>
<name>A0A0D8I878_9CLOT</name>
<dbReference type="PROSITE" id="PS50949">
    <property type="entry name" value="HTH_GNTR"/>
    <property type="match status" value="1"/>
</dbReference>
<comment type="similarity">
    <text evidence="3">Belongs to the class-I pyridoxal-phosphate-dependent aminotransferase family.</text>
</comment>
<keyword evidence="9" id="KW-0238">DNA-binding</keyword>
<feature type="domain" description="HTH gntR-type" evidence="11">
    <location>
        <begin position="16"/>
        <end position="84"/>
    </location>
</feature>
<dbReference type="InterPro" id="IPR000524">
    <property type="entry name" value="Tscrpt_reg_HTH_GntR"/>
</dbReference>
<sequence>MDISKFIVNTRLSNTSPYYLQIASLIKAKIIDGSLAVGEKLPAERELAILFEVSRTTAINAYRDLEKDGYVSIKKGSGTYVRDRYSLVSNSTYEMPWPQLLRPYSEPSMASLMSELMVSNMLEDKISLDAGMPDPNYYPIDIFSNLHRDYLRRLDPRDFGHIPIHGYEPLRHTISEMLVSKGIKCHLDETIILSGSQQGLYLTGKVLIDPGDYVILQTPTYLGAIQSFQALGARVLNLPQREDFPFEILEDYLARYRPKLLYCIPTFRNPNGDVMRIEERKKLIQLAARYRLAILEDDPYSSFYYEDIPPLSLKAMDNYGGVIYLSTFSKILMPGLRVGYMVAHPSLIQRIVLEKQYVDLHSNNISQWLLDLFIKEGYLEEHLIKMCGIYKRRRNAMAEALNLSLASKLSFHIPVGGFYIWCSINENISSKKLLQEALKMGVSFIPGDAFYAAAGEDKEFRLCFSQHDEKVIVEGISRLEKAMGKLKKGQVSASKGHIKPII</sequence>
<dbReference type="CDD" id="cd07377">
    <property type="entry name" value="WHTH_GntR"/>
    <property type="match status" value="1"/>
</dbReference>
<dbReference type="PRINTS" id="PR00035">
    <property type="entry name" value="HTHGNTR"/>
</dbReference>
<comment type="similarity">
    <text evidence="2">In the C-terminal section; belongs to the class-I pyridoxal-phosphate-dependent aminotransferase family.</text>
</comment>
<dbReference type="Pfam" id="PF00155">
    <property type="entry name" value="Aminotran_1_2"/>
    <property type="match status" value="1"/>
</dbReference>
<evidence type="ECO:0000256" key="4">
    <source>
        <dbReference type="ARBA" id="ARBA00011738"/>
    </source>
</evidence>
<evidence type="ECO:0000256" key="5">
    <source>
        <dbReference type="ARBA" id="ARBA00022576"/>
    </source>
</evidence>
<gene>
    <name evidence="12" type="ORF">CACET_c11500</name>
</gene>
<evidence type="ECO:0000256" key="10">
    <source>
        <dbReference type="ARBA" id="ARBA00023163"/>
    </source>
</evidence>
<dbReference type="CDD" id="cd00609">
    <property type="entry name" value="AAT_like"/>
    <property type="match status" value="1"/>
</dbReference>
<dbReference type="KEGG" id="cace:CACET_c11500"/>
<evidence type="ECO:0000259" key="11">
    <source>
        <dbReference type="PROSITE" id="PS50949"/>
    </source>
</evidence>
<dbReference type="InterPro" id="IPR015422">
    <property type="entry name" value="PyrdxlP-dep_Trfase_small"/>
</dbReference>
<keyword evidence="10" id="KW-0804">Transcription</keyword>
<dbReference type="Pfam" id="PF00392">
    <property type="entry name" value="GntR"/>
    <property type="match status" value="1"/>
</dbReference>
<dbReference type="EMBL" id="CP009687">
    <property type="protein sequence ID" value="AKL94615.1"/>
    <property type="molecule type" value="Genomic_DNA"/>
</dbReference>
<dbReference type="Gene3D" id="3.40.640.10">
    <property type="entry name" value="Type I PLP-dependent aspartate aminotransferase-like (Major domain)"/>
    <property type="match status" value="1"/>
</dbReference>
<keyword evidence="6" id="KW-0808">Transferase</keyword>
<dbReference type="RefSeq" id="WP_044825439.1">
    <property type="nucleotide sequence ID" value="NZ_CP009687.1"/>
</dbReference>
<dbReference type="InterPro" id="IPR036388">
    <property type="entry name" value="WH-like_DNA-bd_sf"/>
</dbReference>
<comment type="cofactor">
    <cofactor evidence="1">
        <name>pyridoxal 5'-phosphate</name>
        <dbReference type="ChEBI" id="CHEBI:597326"/>
    </cofactor>
</comment>
<dbReference type="SMART" id="SM00345">
    <property type="entry name" value="HTH_GNTR"/>
    <property type="match status" value="1"/>
</dbReference>
<dbReference type="FunFam" id="3.40.640.10:FF:000053">
    <property type="entry name" value="Aminotransferase, class I"/>
    <property type="match status" value="1"/>
</dbReference>
<dbReference type="GO" id="GO:0008483">
    <property type="term" value="F:transaminase activity"/>
    <property type="evidence" value="ECO:0007669"/>
    <property type="project" value="UniProtKB-KW"/>
</dbReference>
<reference evidence="12 13" key="1">
    <citation type="submission" date="2014-10" db="EMBL/GenBank/DDBJ databases">
        <title>Genome sequence of Clostridium aceticum DSM 1496.</title>
        <authorList>
            <person name="Poehlein A."/>
            <person name="Schiel-Bengelsdorf B."/>
            <person name="Gottschalk G."/>
            <person name="Duerre P."/>
            <person name="Daniel R."/>
        </authorList>
    </citation>
    <scope>NUCLEOTIDE SEQUENCE [LARGE SCALE GENOMIC DNA]</scope>
    <source>
        <strain evidence="12 13">DSM 1496</strain>
    </source>
</reference>
<dbReference type="SUPFAM" id="SSF46785">
    <property type="entry name" value="Winged helix' DNA-binding domain"/>
    <property type="match status" value="1"/>
</dbReference>
<evidence type="ECO:0000256" key="7">
    <source>
        <dbReference type="ARBA" id="ARBA00022898"/>
    </source>
</evidence>
<dbReference type="InterPro" id="IPR036390">
    <property type="entry name" value="WH_DNA-bd_sf"/>
</dbReference>
<evidence type="ECO:0000256" key="8">
    <source>
        <dbReference type="ARBA" id="ARBA00023015"/>
    </source>
</evidence>
<dbReference type="Gene3D" id="3.90.1150.10">
    <property type="entry name" value="Aspartate Aminotransferase, domain 1"/>
    <property type="match status" value="1"/>
</dbReference>
<evidence type="ECO:0000313" key="13">
    <source>
        <dbReference type="Proteomes" id="UP000035704"/>
    </source>
</evidence>
<dbReference type="GO" id="GO:0030170">
    <property type="term" value="F:pyridoxal phosphate binding"/>
    <property type="evidence" value="ECO:0007669"/>
    <property type="project" value="InterPro"/>
</dbReference>
<keyword evidence="5" id="KW-0032">Aminotransferase</keyword>
<dbReference type="OrthoDB" id="9802328at2"/>
<evidence type="ECO:0000256" key="9">
    <source>
        <dbReference type="ARBA" id="ARBA00023125"/>
    </source>
</evidence>